<reference evidence="2 3" key="1">
    <citation type="submission" date="2017-04" db="EMBL/GenBank/DDBJ databases">
        <authorList>
            <person name="Afonso C.L."/>
            <person name="Miller P.J."/>
            <person name="Scott M.A."/>
            <person name="Spackman E."/>
            <person name="Goraichik I."/>
            <person name="Dimitrov K.M."/>
            <person name="Suarez D.L."/>
            <person name="Swayne D.E."/>
        </authorList>
    </citation>
    <scope>NUCLEOTIDE SEQUENCE [LARGE SCALE GENOMIC DNA]</scope>
    <source>
        <strain evidence="2 3">DSM 43828</strain>
    </source>
</reference>
<dbReference type="AlphaFoldDB" id="A0A1W2FSM1"/>
<accession>A0A1W2FSM1</accession>
<dbReference type="Proteomes" id="UP000192674">
    <property type="component" value="Unassembled WGS sequence"/>
</dbReference>
<dbReference type="EMBL" id="FWXV01000011">
    <property type="protein sequence ID" value="SMD24921.1"/>
    <property type="molecule type" value="Genomic_DNA"/>
</dbReference>
<keyword evidence="1" id="KW-1133">Transmembrane helix</keyword>
<proteinExistence type="predicted"/>
<keyword evidence="3" id="KW-1185">Reference proteome</keyword>
<keyword evidence="1" id="KW-0472">Membrane</keyword>
<evidence type="ECO:0000313" key="2">
    <source>
        <dbReference type="EMBL" id="SMD24921.1"/>
    </source>
</evidence>
<organism evidence="2 3">
    <name type="scientific">Kibdelosporangium aridum</name>
    <dbReference type="NCBI Taxonomy" id="2030"/>
    <lineage>
        <taxon>Bacteria</taxon>
        <taxon>Bacillati</taxon>
        <taxon>Actinomycetota</taxon>
        <taxon>Actinomycetes</taxon>
        <taxon>Pseudonocardiales</taxon>
        <taxon>Pseudonocardiaceae</taxon>
        <taxon>Kibdelosporangium</taxon>
    </lineage>
</organism>
<protein>
    <submittedName>
        <fullName evidence="2">Uncharacterized protein</fullName>
    </submittedName>
</protein>
<name>A0A1W2FSM1_KIBAR</name>
<evidence type="ECO:0000256" key="1">
    <source>
        <dbReference type="SAM" id="Phobius"/>
    </source>
</evidence>
<keyword evidence="1" id="KW-0812">Transmembrane</keyword>
<sequence length="139" mass="14626">MVVPAGSEPRTSPLTSWAIGVVIGAAVVGLLWLVTADFSEPDGAEGDAVAACAALERIGELKPMTGRADRLPESNYTRTAADRLAAAKALAQAAARDDSRYATLSSTIDRADELINRKLRLTDESIGELDSARNQCANL</sequence>
<evidence type="ECO:0000313" key="3">
    <source>
        <dbReference type="Proteomes" id="UP000192674"/>
    </source>
</evidence>
<feature type="transmembrane region" description="Helical" evidence="1">
    <location>
        <begin position="14"/>
        <end position="34"/>
    </location>
</feature>
<gene>
    <name evidence="2" type="ORF">SAMN05661093_08794</name>
</gene>